<feature type="compositionally biased region" description="Basic residues" evidence="1">
    <location>
        <begin position="49"/>
        <end position="61"/>
    </location>
</feature>
<keyword evidence="2" id="KW-0969">Cilium</keyword>
<evidence type="ECO:0000313" key="2">
    <source>
        <dbReference type="EMBL" id="DAF44243.1"/>
    </source>
</evidence>
<protein>
    <submittedName>
        <fullName evidence="2">Flagellar M-ring protein, Flagellar motor motor, MS-ring, C-ring, MOTOR.3A</fullName>
    </submittedName>
</protein>
<name>A0A8S5S0E3_9CAUD</name>
<dbReference type="EMBL" id="BK032510">
    <property type="protein sequence ID" value="DAF44243.1"/>
    <property type="molecule type" value="Genomic_DNA"/>
</dbReference>
<organism evidence="2">
    <name type="scientific">Myoviridae sp. ctNQV2</name>
    <dbReference type="NCBI Taxonomy" id="2827683"/>
    <lineage>
        <taxon>Viruses</taxon>
        <taxon>Duplodnaviria</taxon>
        <taxon>Heunggongvirae</taxon>
        <taxon>Uroviricota</taxon>
        <taxon>Caudoviricetes</taxon>
    </lineage>
</organism>
<feature type="region of interest" description="Disordered" evidence="1">
    <location>
        <begin position="47"/>
        <end position="75"/>
    </location>
</feature>
<reference evidence="2" key="1">
    <citation type="journal article" date="2021" name="Proc. Natl. Acad. Sci. U.S.A.">
        <title>A Catalog of Tens of Thousands of Viruses from Human Metagenomes Reveals Hidden Associations with Chronic Diseases.</title>
        <authorList>
            <person name="Tisza M.J."/>
            <person name="Buck C.B."/>
        </authorList>
    </citation>
    <scope>NUCLEOTIDE SEQUENCE</scope>
    <source>
        <strain evidence="2">CtNQV2</strain>
    </source>
</reference>
<proteinExistence type="predicted"/>
<keyword evidence="2" id="KW-0282">Flagellum</keyword>
<accession>A0A8S5S0E3</accession>
<keyword evidence="2" id="KW-0966">Cell projection</keyword>
<evidence type="ECO:0000256" key="1">
    <source>
        <dbReference type="SAM" id="MobiDB-lite"/>
    </source>
</evidence>
<sequence length="145" mass="16607">MTHNISKDNIKNIVSESLQELVIRKQVEQVVSESLQEVIKSKLNEASKAAKRKFIPKSKEKKKAEKSGMTQNKYKSVMNSLKDDSLNHAQLMRDLWHPSDKKKEDELRSLFSKMATGKPDADGVVRHFTPDEINKLYELIRGIGK</sequence>